<dbReference type="AlphaFoldDB" id="A0A9W8HHQ6"/>
<evidence type="ECO:0000313" key="2">
    <source>
        <dbReference type="EMBL" id="KAJ2781788.1"/>
    </source>
</evidence>
<feature type="domain" description="NAD(P)-binding" evidence="1">
    <location>
        <begin position="7"/>
        <end position="199"/>
    </location>
</feature>
<dbReference type="PANTHER" id="PTHR15020">
    <property type="entry name" value="FLAVIN REDUCTASE-RELATED"/>
    <property type="match status" value="1"/>
</dbReference>
<dbReference type="SUPFAM" id="SSF51735">
    <property type="entry name" value="NAD(P)-binding Rossmann-fold domains"/>
    <property type="match status" value="1"/>
</dbReference>
<dbReference type="EMBL" id="JANBUL010000092">
    <property type="protein sequence ID" value="KAJ2781788.1"/>
    <property type="molecule type" value="Genomic_DNA"/>
</dbReference>
<dbReference type="OrthoDB" id="63935at2759"/>
<protein>
    <recommendedName>
        <fullName evidence="1">NAD(P)-binding domain-containing protein</fullName>
    </recommendedName>
</protein>
<comment type="caution">
    <text evidence="2">The sequence shown here is derived from an EMBL/GenBank/DDBJ whole genome shotgun (WGS) entry which is preliminary data.</text>
</comment>
<name>A0A9W8HHQ6_9FUNG</name>
<dbReference type="PANTHER" id="PTHR15020:SF50">
    <property type="entry name" value="UPF0659 PROTEIN YMR090W"/>
    <property type="match status" value="1"/>
</dbReference>
<gene>
    <name evidence="2" type="ORF">H4R18_002649</name>
</gene>
<proteinExistence type="predicted"/>
<evidence type="ECO:0000313" key="3">
    <source>
        <dbReference type="Proteomes" id="UP001140217"/>
    </source>
</evidence>
<reference evidence="2" key="1">
    <citation type="submission" date="2022-07" db="EMBL/GenBank/DDBJ databases">
        <title>Phylogenomic reconstructions and comparative analyses of Kickxellomycotina fungi.</title>
        <authorList>
            <person name="Reynolds N.K."/>
            <person name="Stajich J.E."/>
            <person name="Barry K."/>
            <person name="Grigoriev I.V."/>
            <person name="Crous P."/>
            <person name="Smith M.E."/>
        </authorList>
    </citation>
    <scope>NUCLEOTIDE SEQUENCE</scope>
    <source>
        <strain evidence="2">NBRC 105414</strain>
    </source>
</reference>
<sequence length="215" mass="22811">MHIAVLGASRNTGKAVVEQALERGIRVTILARSPARLTFSDEQRARLDVVEGDATVKADVARAIAGADVVVFSLGAKVGLGGTADMGVESAAAPLLLEAIRESRDRGSWPRIVMVSSTGVDSMRDVPLVLRPLYALLLRTPHRHKAAAEAAIRASGVPYTLVRPALLTHGPRTAKYRAGPDVAGYTVSRSDVAHFVLEQCVEADKWPNGAVAIAY</sequence>
<dbReference type="InterPro" id="IPR036291">
    <property type="entry name" value="NAD(P)-bd_dom_sf"/>
</dbReference>
<accession>A0A9W8HHQ6</accession>
<dbReference type="Gene3D" id="3.40.50.720">
    <property type="entry name" value="NAD(P)-binding Rossmann-like Domain"/>
    <property type="match status" value="1"/>
</dbReference>
<evidence type="ECO:0000259" key="1">
    <source>
        <dbReference type="Pfam" id="PF13460"/>
    </source>
</evidence>
<keyword evidence="3" id="KW-1185">Reference proteome</keyword>
<dbReference type="Pfam" id="PF13460">
    <property type="entry name" value="NAD_binding_10"/>
    <property type="match status" value="1"/>
</dbReference>
<organism evidence="2 3">
    <name type="scientific">Coemansia javaensis</name>
    <dbReference type="NCBI Taxonomy" id="2761396"/>
    <lineage>
        <taxon>Eukaryota</taxon>
        <taxon>Fungi</taxon>
        <taxon>Fungi incertae sedis</taxon>
        <taxon>Zoopagomycota</taxon>
        <taxon>Kickxellomycotina</taxon>
        <taxon>Kickxellomycetes</taxon>
        <taxon>Kickxellales</taxon>
        <taxon>Kickxellaceae</taxon>
        <taxon>Coemansia</taxon>
    </lineage>
</organism>
<dbReference type="Proteomes" id="UP001140217">
    <property type="component" value="Unassembled WGS sequence"/>
</dbReference>
<dbReference type="InterPro" id="IPR016040">
    <property type="entry name" value="NAD(P)-bd_dom"/>
</dbReference>